<dbReference type="OMA" id="TRKMVGT"/>
<keyword evidence="2" id="KW-1185">Reference proteome</keyword>
<dbReference type="OrthoDB" id="687730at2759"/>
<evidence type="ECO:0000313" key="3">
    <source>
        <dbReference type="RefSeq" id="XP_010267933.1"/>
    </source>
</evidence>
<feature type="compositionally biased region" description="Basic residues" evidence="1">
    <location>
        <begin position="185"/>
        <end position="197"/>
    </location>
</feature>
<organism evidence="2 3">
    <name type="scientific">Nelumbo nucifera</name>
    <name type="common">Sacred lotus</name>
    <dbReference type="NCBI Taxonomy" id="4432"/>
    <lineage>
        <taxon>Eukaryota</taxon>
        <taxon>Viridiplantae</taxon>
        <taxon>Streptophyta</taxon>
        <taxon>Embryophyta</taxon>
        <taxon>Tracheophyta</taxon>
        <taxon>Spermatophyta</taxon>
        <taxon>Magnoliopsida</taxon>
        <taxon>Proteales</taxon>
        <taxon>Nelumbonaceae</taxon>
        <taxon>Nelumbo</taxon>
    </lineage>
</organism>
<dbReference type="SMART" id="SM00240">
    <property type="entry name" value="FHA"/>
    <property type="match status" value="1"/>
</dbReference>
<dbReference type="GO" id="GO:0003729">
    <property type="term" value="F:mRNA binding"/>
    <property type="evidence" value="ECO:0000318"/>
    <property type="project" value="GO_Central"/>
</dbReference>
<feature type="compositionally biased region" description="Basic residues" evidence="1">
    <location>
        <begin position="287"/>
        <end position="296"/>
    </location>
</feature>
<feature type="compositionally biased region" description="Basic residues" evidence="1">
    <location>
        <begin position="138"/>
        <end position="148"/>
    </location>
</feature>
<dbReference type="PANTHER" id="PTHR23308">
    <property type="entry name" value="NUCLEAR INHIBITOR OF PROTEIN PHOSPHATASE-1"/>
    <property type="match status" value="1"/>
</dbReference>
<evidence type="ECO:0000256" key="1">
    <source>
        <dbReference type="SAM" id="MobiDB-lite"/>
    </source>
</evidence>
<dbReference type="KEGG" id="nnu:104605037"/>
<dbReference type="Pfam" id="PF00498">
    <property type="entry name" value="FHA"/>
    <property type="match status" value="1"/>
</dbReference>
<dbReference type="SUPFAM" id="SSF49879">
    <property type="entry name" value="SMAD/FHA domain"/>
    <property type="match status" value="1"/>
</dbReference>
<feature type="region of interest" description="Disordered" evidence="1">
    <location>
        <begin position="338"/>
        <end position="386"/>
    </location>
</feature>
<evidence type="ECO:0000313" key="2">
    <source>
        <dbReference type="Proteomes" id="UP000189703"/>
    </source>
</evidence>
<accession>A0A1U8AP11</accession>
<feature type="region of interest" description="Disordered" evidence="1">
    <location>
        <begin position="253"/>
        <end position="303"/>
    </location>
</feature>
<feature type="region of interest" description="Disordered" evidence="1">
    <location>
        <begin position="107"/>
        <end position="220"/>
    </location>
</feature>
<dbReference type="InterPro" id="IPR000253">
    <property type="entry name" value="FHA_dom"/>
</dbReference>
<dbReference type="InterPro" id="IPR050923">
    <property type="entry name" value="Cell_Proc_Reg/RNA_Proc"/>
</dbReference>
<dbReference type="Proteomes" id="UP000189703">
    <property type="component" value="Unplaced"/>
</dbReference>
<dbReference type="FunCoup" id="A0A1U8AP11">
    <property type="interactions" value="154"/>
</dbReference>
<proteinExistence type="predicted"/>
<sequence>MEENSMKLIFEKGPRKGEMIECKPGSLVRIGRVVRGNTFSIKDAGISSKHLSVEFKDGKWVVLDLESSNGTIVSGIKLQPLLHYDLKDGDVIKIGELTSIKVKIEEQNESDKGARRTGNNRVSFEVVDDSGLENANNRLRRNPRRGAASKKEPAASAVGSRSGVQKIPEAVENCTEREISAPLAKRSRGAAAKRTRASKNEAPETSEVQEVRKKPNLRTRHGKEVKNEATFAENQTRQGDPMIRASTIDLQESAPQVLKTADENESLDLDKERCRESQNAAPAEKKQRGRVVRKRTRASEDDEAIDSISASQVCKIPKISNAGQGSLIEERVGAAVEEEGQQMAPETTRTPTKEPPECVTVPSSEAQDIPQESHLQEGNCRASSSTTAARENSIKVVDIKELEKMTLGEWFDYLEVYLPKQIYDITEEIILSMRESAKQYNELMSRHIEEAKLPDA</sequence>
<reference evidence="3" key="1">
    <citation type="submission" date="2025-08" db="UniProtKB">
        <authorList>
            <consortium name="RefSeq"/>
        </authorList>
    </citation>
    <scope>IDENTIFICATION</scope>
</reference>
<protein>
    <submittedName>
        <fullName evidence="3">FHA domain-containing protein At4g14490-like</fullName>
    </submittedName>
</protein>
<gene>
    <name evidence="3" type="primary">LOC104605037</name>
</gene>
<dbReference type="Gene3D" id="2.60.200.20">
    <property type="match status" value="1"/>
</dbReference>
<dbReference type="PROSITE" id="PS50006">
    <property type="entry name" value="FHA_DOMAIN"/>
    <property type="match status" value="1"/>
</dbReference>
<dbReference type="RefSeq" id="XP_010267933.1">
    <property type="nucleotide sequence ID" value="XM_010269631.2"/>
</dbReference>
<dbReference type="STRING" id="4432.A0A1U8AP11"/>
<dbReference type="eggNOG" id="ENOG502S16E">
    <property type="taxonomic scope" value="Eukaryota"/>
</dbReference>
<dbReference type="AlphaFoldDB" id="A0A1U8AP11"/>
<dbReference type="GeneID" id="104605037"/>
<name>A0A1U8AP11_NELNU</name>
<dbReference type="InterPro" id="IPR008984">
    <property type="entry name" value="SMAD_FHA_dom_sf"/>
</dbReference>